<dbReference type="GO" id="GO:0002143">
    <property type="term" value="P:tRNA wobble position uridine thiolation"/>
    <property type="evidence" value="ECO:0007669"/>
    <property type="project" value="TreeGrafter"/>
</dbReference>
<dbReference type="PANTHER" id="PTHR11933">
    <property type="entry name" value="TRNA 5-METHYLAMINOMETHYL-2-THIOURIDYLATE -METHYLTRANSFERASE"/>
    <property type="match status" value="1"/>
</dbReference>
<dbReference type="SUPFAM" id="SSF52402">
    <property type="entry name" value="Adenine nucleotide alpha hydrolases-like"/>
    <property type="match status" value="1"/>
</dbReference>
<evidence type="ECO:0000256" key="4">
    <source>
        <dbReference type="ARBA" id="ARBA00022694"/>
    </source>
</evidence>
<feature type="site" description="Interaction with tRNA" evidence="11">
    <location>
        <position position="358"/>
    </location>
</feature>
<dbReference type="GO" id="GO:0005524">
    <property type="term" value="F:ATP binding"/>
    <property type="evidence" value="ECO:0007669"/>
    <property type="project" value="UniProtKB-KW"/>
</dbReference>
<dbReference type="InterPro" id="IPR046884">
    <property type="entry name" value="MnmA-like_central"/>
</dbReference>
<dbReference type="PANTHER" id="PTHR11933:SF5">
    <property type="entry name" value="MITOCHONDRIAL TRNA-SPECIFIC 2-THIOURIDYLASE 1"/>
    <property type="match status" value="1"/>
</dbReference>
<keyword evidence="1 11" id="KW-0963">Cytoplasm</keyword>
<dbReference type="FunFam" id="2.30.30.280:FF:000001">
    <property type="entry name" value="tRNA-specific 2-thiouridylase MnmA"/>
    <property type="match status" value="1"/>
</dbReference>
<keyword evidence="3 11" id="KW-0808">Transferase</keyword>
<name>A0A9D2DYH8_9FIRM</name>
<feature type="domain" description="tRNA-specific 2-thiouridylase MnmA-like central" evidence="13">
    <location>
        <begin position="224"/>
        <end position="290"/>
    </location>
</feature>
<dbReference type="AlphaFoldDB" id="A0A9D2DYH8"/>
<evidence type="ECO:0000259" key="13">
    <source>
        <dbReference type="Pfam" id="PF20259"/>
    </source>
</evidence>
<dbReference type="Pfam" id="PF03054">
    <property type="entry name" value="tRNA_Me_trans"/>
    <property type="match status" value="1"/>
</dbReference>
<evidence type="ECO:0000256" key="11">
    <source>
        <dbReference type="HAMAP-Rule" id="MF_00144"/>
    </source>
</evidence>
<comment type="function">
    <text evidence="10 11">Catalyzes the 2-thiolation of uridine at the wobble position (U34) of tRNA, leading to the formation of s(2)U34.</text>
</comment>
<dbReference type="GO" id="GO:0103016">
    <property type="term" value="F:tRNA-uridine 2-sulfurtransferase activity"/>
    <property type="evidence" value="ECO:0007669"/>
    <property type="project" value="UniProtKB-EC"/>
</dbReference>
<feature type="site" description="Interaction with tRNA" evidence="11">
    <location>
        <position position="144"/>
    </location>
</feature>
<evidence type="ECO:0000256" key="10">
    <source>
        <dbReference type="ARBA" id="ARBA00056575"/>
    </source>
</evidence>
<dbReference type="FunFam" id="3.40.50.620:FF:000004">
    <property type="entry name" value="tRNA-specific 2-thiouridylase MnmA"/>
    <property type="match status" value="1"/>
</dbReference>
<dbReference type="InterPro" id="IPR023382">
    <property type="entry name" value="MnmA-like_central_sf"/>
</dbReference>
<dbReference type="HAMAP" id="MF_00144">
    <property type="entry name" value="tRNA_thiouridyl_MnmA"/>
    <property type="match status" value="1"/>
</dbReference>
<evidence type="ECO:0000256" key="3">
    <source>
        <dbReference type="ARBA" id="ARBA00022679"/>
    </source>
</evidence>
<dbReference type="Pfam" id="PF20259">
    <property type="entry name" value="tRNA_Me_trans_M"/>
    <property type="match status" value="1"/>
</dbReference>
<gene>
    <name evidence="11 14" type="primary">mnmA</name>
    <name evidence="14" type="ORF">H9812_07910</name>
</gene>
<feature type="region of interest" description="Interaction with target base in tRNA" evidence="11">
    <location>
        <begin position="114"/>
        <end position="116"/>
    </location>
</feature>
<comment type="similarity">
    <text evidence="11">Belongs to the MnmA/TRMU family.</text>
</comment>
<comment type="catalytic activity">
    <reaction evidence="9 11">
        <text>S-sulfanyl-L-cysteinyl-[protein] + uridine(34) in tRNA + AH2 + ATP = 2-thiouridine(34) in tRNA + L-cysteinyl-[protein] + A + AMP + diphosphate + H(+)</text>
        <dbReference type="Rhea" id="RHEA:47032"/>
        <dbReference type="Rhea" id="RHEA-COMP:10131"/>
        <dbReference type="Rhea" id="RHEA-COMP:11726"/>
        <dbReference type="Rhea" id="RHEA-COMP:11727"/>
        <dbReference type="Rhea" id="RHEA-COMP:11728"/>
        <dbReference type="ChEBI" id="CHEBI:13193"/>
        <dbReference type="ChEBI" id="CHEBI:15378"/>
        <dbReference type="ChEBI" id="CHEBI:17499"/>
        <dbReference type="ChEBI" id="CHEBI:29950"/>
        <dbReference type="ChEBI" id="CHEBI:30616"/>
        <dbReference type="ChEBI" id="CHEBI:33019"/>
        <dbReference type="ChEBI" id="CHEBI:61963"/>
        <dbReference type="ChEBI" id="CHEBI:65315"/>
        <dbReference type="ChEBI" id="CHEBI:87170"/>
        <dbReference type="ChEBI" id="CHEBI:456215"/>
        <dbReference type="EC" id="2.8.1.13"/>
    </reaction>
</comment>
<dbReference type="InterPro" id="IPR004506">
    <property type="entry name" value="MnmA-like"/>
</dbReference>
<evidence type="ECO:0000313" key="14">
    <source>
        <dbReference type="EMBL" id="HIZ25370.1"/>
    </source>
</evidence>
<keyword evidence="5 11" id="KW-0547">Nucleotide-binding</keyword>
<dbReference type="Gene3D" id="3.40.50.620">
    <property type="entry name" value="HUPs"/>
    <property type="match status" value="1"/>
</dbReference>
<proteinExistence type="inferred from homology"/>
<dbReference type="GO" id="GO:0000049">
    <property type="term" value="F:tRNA binding"/>
    <property type="evidence" value="ECO:0007669"/>
    <property type="project" value="UniProtKB-KW"/>
</dbReference>
<dbReference type="Gene3D" id="2.30.30.280">
    <property type="entry name" value="Adenine nucleotide alpha hydrolases-like domains"/>
    <property type="match status" value="1"/>
</dbReference>
<organism evidence="14 15">
    <name type="scientific">Candidatus Gallimonas intestinigallinarum</name>
    <dbReference type="NCBI Taxonomy" id="2838604"/>
    <lineage>
        <taxon>Bacteria</taxon>
        <taxon>Bacillati</taxon>
        <taxon>Bacillota</taxon>
        <taxon>Clostridia</taxon>
        <taxon>Candidatus Gallimonas</taxon>
    </lineage>
</organism>
<evidence type="ECO:0000256" key="5">
    <source>
        <dbReference type="ARBA" id="ARBA00022741"/>
    </source>
</evidence>
<dbReference type="EC" id="2.8.1.13" evidence="11"/>
<dbReference type="GO" id="GO:0005737">
    <property type="term" value="C:cytoplasm"/>
    <property type="evidence" value="ECO:0007669"/>
    <property type="project" value="UniProtKB-SubCell"/>
</dbReference>
<dbReference type="NCBIfam" id="TIGR00420">
    <property type="entry name" value="trmU"/>
    <property type="match status" value="1"/>
</dbReference>
<dbReference type="Pfam" id="PF20258">
    <property type="entry name" value="tRNA_Me_trans_C"/>
    <property type="match status" value="1"/>
</dbReference>
<accession>A0A9D2DYH8</accession>
<dbReference type="Gene3D" id="2.40.30.10">
    <property type="entry name" value="Translation factors"/>
    <property type="match status" value="1"/>
</dbReference>
<evidence type="ECO:0000259" key="12">
    <source>
        <dbReference type="Pfam" id="PF20258"/>
    </source>
</evidence>
<reference evidence="14" key="1">
    <citation type="journal article" date="2021" name="PeerJ">
        <title>Extensive microbial diversity within the chicken gut microbiome revealed by metagenomics and culture.</title>
        <authorList>
            <person name="Gilroy R."/>
            <person name="Ravi A."/>
            <person name="Getino M."/>
            <person name="Pursley I."/>
            <person name="Horton D.L."/>
            <person name="Alikhan N.F."/>
            <person name="Baker D."/>
            <person name="Gharbi K."/>
            <person name="Hall N."/>
            <person name="Watson M."/>
            <person name="Adriaenssens E.M."/>
            <person name="Foster-Nyarko E."/>
            <person name="Jarju S."/>
            <person name="Secka A."/>
            <person name="Antonio M."/>
            <person name="Oren A."/>
            <person name="Chaudhuri R.R."/>
            <person name="La Ragione R."/>
            <person name="Hildebrand F."/>
            <person name="Pallen M.J."/>
        </authorList>
    </citation>
    <scope>NUCLEOTIDE SEQUENCE</scope>
    <source>
        <strain evidence="14">CHK33-5263</strain>
    </source>
</reference>
<reference evidence="14" key="2">
    <citation type="submission" date="2021-04" db="EMBL/GenBank/DDBJ databases">
        <authorList>
            <person name="Gilroy R."/>
        </authorList>
    </citation>
    <scope>NUCLEOTIDE SEQUENCE</scope>
    <source>
        <strain evidence="14">CHK33-5263</strain>
    </source>
</reference>
<evidence type="ECO:0000256" key="1">
    <source>
        <dbReference type="ARBA" id="ARBA00022490"/>
    </source>
</evidence>
<comment type="subcellular location">
    <subcellularLocation>
        <location evidence="11">Cytoplasm</location>
    </subcellularLocation>
</comment>
<comment type="caution">
    <text evidence="14">The sequence shown here is derived from an EMBL/GenBank/DDBJ whole genome shotgun (WGS) entry which is preliminary data.</text>
</comment>
<evidence type="ECO:0000256" key="8">
    <source>
        <dbReference type="ARBA" id="ARBA00023157"/>
    </source>
</evidence>
<feature type="active site" description="Cysteine persulfide intermediate" evidence="11">
    <location>
        <position position="215"/>
    </location>
</feature>
<sequence length="382" mass="43033">MLSILGGLCYNFKKNLREVAMHERVVVGMSGGVDSSVAALLLKEQGYDVVGLFMRNWEESDENGACTADEDYADVVRVCGLLDIPYYTVDFSKQYMDRVFAHFLAEYRAGRTPNPDVLCNREIKFGPFKDYARRLGADYIATGHYCAISHEGGVHRLLKPKDAAKDQTYFLNQLSQEQLEGVLFPLADLEKAEVRAIAERHGLATARKKDSTGICFIGERNFRKFLREYLPAQPGKIVTLEGEEVGEHIGLMYYTLGQRRGLDLGGRKGEEGRWFVVRKDLAHNILYVSHGDERPLFSDGCTVEGVNFIPFPPEKDAFICRAKMRYRQPEQGVRVERTGETSLTICFDEPQRAVTEGQYAVLYDETQCLGGGVITSSFRKMA</sequence>
<feature type="active site" description="Nucleophile" evidence="11">
    <location>
        <position position="119"/>
    </location>
</feature>
<dbReference type="Proteomes" id="UP000824044">
    <property type="component" value="Unassembled WGS sequence"/>
</dbReference>
<comment type="caution">
    <text evidence="11">Lacks conserved residue(s) required for the propagation of feature annotation.</text>
</comment>
<evidence type="ECO:0000256" key="7">
    <source>
        <dbReference type="ARBA" id="ARBA00022884"/>
    </source>
</evidence>
<feature type="domain" description="tRNA-specific 2-thiouridylase MnmA-like C-terminal" evidence="12">
    <location>
        <begin position="299"/>
        <end position="374"/>
    </location>
</feature>
<evidence type="ECO:0000256" key="6">
    <source>
        <dbReference type="ARBA" id="ARBA00022840"/>
    </source>
</evidence>
<dbReference type="NCBIfam" id="NF001138">
    <property type="entry name" value="PRK00143.1"/>
    <property type="match status" value="1"/>
</dbReference>
<evidence type="ECO:0000256" key="9">
    <source>
        <dbReference type="ARBA" id="ARBA00051542"/>
    </source>
</evidence>
<keyword evidence="2 11" id="KW-0820">tRNA-binding</keyword>
<dbReference type="InterPro" id="IPR046885">
    <property type="entry name" value="MnmA-like_C"/>
</dbReference>
<keyword evidence="7 11" id="KW-0694">RNA-binding</keyword>
<protein>
    <recommendedName>
        <fullName evidence="11">tRNA-specific 2-thiouridylase MnmA</fullName>
        <ecNumber evidence="11">2.8.1.13</ecNumber>
    </recommendedName>
</protein>
<feature type="binding site" evidence="11">
    <location>
        <position position="143"/>
    </location>
    <ligand>
        <name>ATP</name>
        <dbReference type="ChEBI" id="CHEBI:30616"/>
    </ligand>
</feature>
<feature type="binding site" evidence="11">
    <location>
        <begin position="28"/>
        <end position="35"/>
    </location>
    <ligand>
        <name>ATP</name>
        <dbReference type="ChEBI" id="CHEBI:30616"/>
    </ligand>
</feature>
<keyword evidence="6 11" id="KW-0067">ATP-binding</keyword>
<feature type="region of interest" description="Interaction with tRNA" evidence="11">
    <location>
        <begin position="325"/>
        <end position="326"/>
    </location>
</feature>
<keyword evidence="4 11" id="KW-0819">tRNA processing</keyword>
<feature type="region of interest" description="Interaction with tRNA" evidence="11">
    <location>
        <begin position="165"/>
        <end position="167"/>
    </location>
</feature>
<dbReference type="CDD" id="cd01998">
    <property type="entry name" value="MnmA_TRMU-like"/>
    <property type="match status" value="1"/>
</dbReference>
<keyword evidence="8" id="KW-1015">Disulfide bond</keyword>
<dbReference type="EMBL" id="DXBS01000145">
    <property type="protein sequence ID" value="HIZ25370.1"/>
    <property type="molecule type" value="Genomic_DNA"/>
</dbReference>
<evidence type="ECO:0000313" key="15">
    <source>
        <dbReference type="Proteomes" id="UP000824044"/>
    </source>
</evidence>
<feature type="binding site" evidence="11">
    <location>
        <position position="54"/>
    </location>
    <ligand>
        <name>ATP</name>
        <dbReference type="ChEBI" id="CHEBI:30616"/>
    </ligand>
</feature>
<dbReference type="InterPro" id="IPR014729">
    <property type="entry name" value="Rossmann-like_a/b/a_fold"/>
</dbReference>
<evidence type="ECO:0000256" key="2">
    <source>
        <dbReference type="ARBA" id="ARBA00022555"/>
    </source>
</evidence>